<accession>A0A3G6ISP6</accession>
<gene>
    <name evidence="2" type="ORF">CPPEL_02105</name>
</gene>
<dbReference type="Proteomes" id="UP000271426">
    <property type="component" value="Chromosome"/>
</dbReference>
<dbReference type="AlphaFoldDB" id="A0A3G6ISP6"/>
<evidence type="ECO:0000313" key="3">
    <source>
        <dbReference type="Proteomes" id="UP000271426"/>
    </source>
</evidence>
<name>A0A3G6ISP6_9CORY</name>
<evidence type="ECO:0000256" key="1">
    <source>
        <dbReference type="SAM" id="MobiDB-lite"/>
    </source>
</evidence>
<dbReference type="RefSeq" id="WP_123959594.1">
    <property type="nucleotide sequence ID" value="NZ_CP033898.1"/>
</dbReference>
<proteinExistence type="predicted"/>
<sequence length="123" mass="13583">MALTFEQAVEIARKTAGRFELDVEYIAHGEGRYQFFKKGVSNPGQLADSYVIVVFEDGSVISGSSAPRYMPTVYEILDSDGNVVKTREEIRQLRQASEAEQAALDAIDDGETGEPVPVEHPYI</sequence>
<keyword evidence="3" id="KW-1185">Reference proteome</keyword>
<organism evidence="2 3">
    <name type="scientific">Corynebacterium pseudopelargi</name>
    <dbReference type="NCBI Taxonomy" id="2080757"/>
    <lineage>
        <taxon>Bacteria</taxon>
        <taxon>Bacillati</taxon>
        <taxon>Actinomycetota</taxon>
        <taxon>Actinomycetes</taxon>
        <taxon>Mycobacteriales</taxon>
        <taxon>Corynebacteriaceae</taxon>
        <taxon>Corynebacterium</taxon>
    </lineage>
</organism>
<dbReference type="KEGG" id="cpso:CPPEL_02105"/>
<reference evidence="2 3" key="1">
    <citation type="submission" date="2018-11" db="EMBL/GenBank/DDBJ databases">
        <authorList>
            <person name="Kleinhagauer T."/>
            <person name="Glaeser S.P."/>
            <person name="Spergser J."/>
            <person name="Ruckert C."/>
            <person name="Kaempfer P."/>
            <person name="Busse H.-J."/>
        </authorList>
    </citation>
    <scope>NUCLEOTIDE SEQUENCE [LARGE SCALE GENOMIC DNA]</scope>
    <source>
        <strain evidence="2 3">812CH</strain>
    </source>
</reference>
<feature type="region of interest" description="Disordered" evidence="1">
    <location>
        <begin position="101"/>
        <end position="123"/>
    </location>
</feature>
<protein>
    <submittedName>
        <fullName evidence="2">Uncharacterized protein</fullName>
    </submittedName>
</protein>
<evidence type="ECO:0000313" key="2">
    <source>
        <dbReference type="EMBL" id="AZA08566.1"/>
    </source>
</evidence>
<dbReference type="EMBL" id="CP033898">
    <property type="protein sequence ID" value="AZA08566.1"/>
    <property type="molecule type" value="Genomic_DNA"/>
</dbReference>